<name>A0A699RKD0_TANCI</name>
<keyword evidence="1" id="KW-0805">Transcription regulation</keyword>
<comment type="caution">
    <text evidence="3">The sequence shown here is derived from an EMBL/GenBank/DDBJ whole genome shotgun (WGS) entry which is preliminary data.</text>
</comment>
<feature type="region of interest" description="Disordered" evidence="2">
    <location>
        <begin position="1"/>
        <end position="28"/>
    </location>
</feature>
<dbReference type="AlphaFoldDB" id="A0A699RKD0"/>
<keyword evidence="1" id="KW-0238">DNA-binding</keyword>
<comment type="domain">
    <text evidence="1">The PPC domain mediates interactions between AHL proteins.</text>
</comment>
<dbReference type="PANTHER" id="PTHR31500:SF51">
    <property type="entry name" value="AT-HOOK MOTIF NUCLEAR-LOCALIZED PROTEIN 8"/>
    <property type="match status" value="1"/>
</dbReference>
<dbReference type="GO" id="GO:0005634">
    <property type="term" value="C:nucleus"/>
    <property type="evidence" value="ECO:0007669"/>
    <property type="project" value="UniProtKB-SubCell"/>
</dbReference>
<dbReference type="GO" id="GO:0003680">
    <property type="term" value="F:minor groove of adenine-thymine-rich DNA binding"/>
    <property type="evidence" value="ECO:0007669"/>
    <property type="project" value="UniProtKB-UniRule"/>
</dbReference>
<organism evidence="3">
    <name type="scientific">Tanacetum cinerariifolium</name>
    <name type="common">Dalmatian daisy</name>
    <name type="synonym">Chrysanthemum cinerariifolium</name>
    <dbReference type="NCBI Taxonomy" id="118510"/>
    <lineage>
        <taxon>Eukaryota</taxon>
        <taxon>Viridiplantae</taxon>
        <taxon>Streptophyta</taxon>
        <taxon>Embryophyta</taxon>
        <taxon>Tracheophyta</taxon>
        <taxon>Spermatophyta</taxon>
        <taxon>Magnoliopsida</taxon>
        <taxon>eudicotyledons</taxon>
        <taxon>Gunneridae</taxon>
        <taxon>Pentapetalae</taxon>
        <taxon>asterids</taxon>
        <taxon>campanulids</taxon>
        <taxon>Asterales</taxon>
        <taxon>Asteraceae</taxon>
        <taxon>Asteroideae</taxon>
        <taxon>Anthemideae</taxon>
        <taxon>Anthemidinae</taxon>
        <taxon>Tanacetum</taxon>
    </lineage>
</organism>
<proteinExistence type="predicted"/>
<feature type="non-terminal residue" evidence="3">
    <location>
        <position position="1"/>
    </location>
</feature>
<evidence type="ECO:0000256" key="1">
    <source>
        <dbReference type="RuleBase" id="RU367031"/>
    </source>
</evidence>
<dbReference type="InterPro" id="IPR039605">
    <property type="entry name" value="AHL"/>
</dbReference>
<comment type="function">
    <text evidence="1">Transcription factor that specifically binds AT-rich DNA sequences related to the nuclear matrix attachment regions (MARs).</text>
</comment>
<accession>A0A699RKD0</accession>
<protein>
    <recommendedName>
        <fullName evidence="1">AT-hook motif nuclear-localized protein</fullName>
    </recommendedName>
</protein>
<evidence type="ECO:0000313" key="3">
    <source>
        <dbReference type="EMBL" id="GFC87849.1"/>
    </source>
</evidence>
<comment type="subcellular location">
    <subcellularLocation>
        <location evidence="1">Nucleus</location>
    </subcellularLocation>
</comment>
<keyword evidence="1" id="KW-0804">Transcription</keyword>
<dbReference type="EMBL" id="BKCJ011112452">
    <property type="protein sequence ID" value="GFC87849.1"/>
    <property type="molecule type" value="Genomic_DNA"/>
</dbReference>
<gene>
    <name evidence="3" type="ORF">Tci_859819</name>
</gene>
<reference evidence="3" key="1">
    <citation type="journal article" date="2019" name="Sci. Rep.">
        <title>Draft genome of Tanacetum cinerariifolium, the natural source of mosquito coil.</title>
        <authorList>
            <person name="Yamashiro T."/>
            <person name="Shiraishi A."/>
            <person name="Satake H."/>
            <person name="Nakayama K."/>
        </authorList>
    </citation>
    <scope>NUCLEOTIDE SEQUENCE</scope>
</reference>
<evidence type="ECO:0000256" key="2">
    <source>
        <dbReference type="SAM" id="MobiDB-lite"/>
    </source>
</evidence>
<keyword evidence="1" id="KW-0539">Nucleus</keyword>
<dbReference type="PANTHER" id="PTHR31500">
    <property type="entry name" value="AT-HOOK MOTIF NUCLEAR-LOCALIZED PROTEIN 9"/>
    <property type="match status" value="1"/>
</dbReference>
<sequence>FLGSGYSFEPAKKKRGRPRKYSPVGDGGNVALGLSPGPVVSNLENSNDGSGGMTIADVNVDLSVRKHRGRPAGSGKKQLDALGAAGVGFTPHVIIVKAGEVMLLNLDIML</sequence>